<sequence>MTAEGAEVDERALTNPAHWAVLLYEDTALCDVVTGEFVDEEAVDWDTEDRPDAEPAEGLRHAKTVAETTVFAPEYYCLDYRAAGLAPGTWFARRAGLVDPSTGEAVDLDDEARQQADAERAEADNRERRKVLALNKLGDAALGVRRDFVKKLLARKTAPKGAAMFIADCLARDSYLLTSNKALDTTAELLGVDSGQAVGKLVADLPANGDGRAQVIMLALVLGALESRTPKDAWRNSVSGWGHHVGSGEYLRWLAENDYPLAPVEEIVTKARDAEQVYEQHLADAVKE</sequence>
<name>A0A0U1DN67_9MYCO</name>
<dbReference type="Proteomes" id="UP000199601">
    <property type="component" value="Unassembled WGS sequence"/>
</dbReference>
<feature type="region of interest" description="Disordered" evidence="1">
    <location>
        <begin position="102"/>
        <end position="125"/>
    </location>
</feature>
<organism evidence="2 3">
    <name type="scientific">Mycobacterium europaeum</name>
    <dbReference type="NCBI Taxonomy" id="761804"/>
    <lineage>
        <taxon>Bacteria</taxon>
        <taxon>Bacillati</taxon>
        <taxon>Actinomycetota</taxon>
        <taxon>Actinomycetes</taxon>
        <taxon>Mycobacteriales</taxon>
        <taxon>Mycobacteriaceae</taxon>
        <taxon>Mycobacterium</taxon>
        <taxon>Mycobacterium simiae complex</taxon>
    </lineage>
</organism>
<evidence type="ECO:0000256" key="1">
    <source>
        <dbReference type="SAM" id="MobiDB-lite"/>
    </source>
</evidence>
<accession>A0A0U1DN67</accession>
<evidence type="ECO:0000313" key="2">
    <source>
        <dbReference type="EMBL" id="CQD18872.1"/>
    </source>
</evidence>
<feature type="compositionally biased region" description="Basic and acidic residues" evidence="1">
    <location>
        <begin position="111"/>
        <end position="125"/>
    </location>
</feature>
<keyword evidence="3" id="KW-1185">Reference proteome</keyword>
<reference evidence="3" key="1">
    <citation type="submission" date="2015-03" db="EMBL/GenBank/DDBJ databases">
        <authorList>
            <person name="Urmite Genomes"/>
        </authorList>
    </citation>
    <scope>NUCLEOTIDE SEQUENCE [LARGE SCALE GENOMIC DNA]</scope>
    <source>
        <strain evidence="3">CSUR P1344</strain>
    </source>
</reference>
<proteinExistence type="predicted"/>
<dbReference type="AlphaFoldDB" id="A0A0U1DN67"/>
<dbReference type="EMBL" id="CTEC01000002">
    <property type="protein sequence ID" value="CQD18872.1"/>
    <property type="molecule type" value="Genomic_DNA"/>
</dbReference>
<protein>
    <submittedName>
        <fullName evidence="2">Nuclease</fullName>
    </submittedName>
</protein>
<evidence type="ECO:0000313" key="3">
    <source>
        <dbReference type="Proteomes" id="UP000199601"/>
    </source>
</evidence>
<dbReference type="RefSeq" id="WP_090422697.1">
    <property type="nucleotide sequence ID" value="NZ_CTEC01000002.1"/>
</dbReference>
<gene>
    <name evidence="2" type="ORF">BN000_04335</name>
</gene>